<dbReference type="Proteomes" id="UP000281245">
    <property type="component" value="Unassembled WGS sequence"/>
</dbReference>
<feature type="compositionally biased region" description="Polar residues" evidence="4">
    <location>
        <begin position="38"/>
        <end position="59"/>
    </location>
</feature>
<evidence type="ECO:0000256" key="2">
    <source>
        <dbReference type="ARBA" id="ARBA00022763"/>
    </source>
</evidence>
<organism evidence="5 6">
    <name type="scientific">Hortaea werneckii</name>
    <name type="common">Black yeast</name>
    <name type="synonym">Cladosporium werneckii</name>
    <dbReference type="NCBI Taxonomy" id="91943"/>
    <lineage>
        <taxon>Eukaryota</taxon>
        <taxon>Fungi</taxon>
        <taxon>Dikarya</taxon>
        <taxon>Ascomycota</taxon>
        <taxon>Pezizomycotina</taxon>
        <taxon>Dothideomycetes</taxon>
        <taxon>Dothideomycetidae</taxon>
        <taxon>Mycosphaerellales</taxon>
        <taxon>Teratosphaeriaceae</taxon>
        <taxon>Hortaea</taxon>
    </lineage>
</organism>
<dbReference type="GO" id="GO:0000709">
    <property type="term" value="P:meiotic joint molecule formation"/>
    <property type="evidence" value="ECO:0007669"/>
    <property type="project" value="TreeGrafter"/>
</dbReference>
<evidence type="ECO:0008006" key="7">
    <source>
        <dbReference type="Google" id="ProtNLM"/>
    </source>
</evidence>
<proteinExistence type="inferred from homology"/>
<dbReference type="PANTHER" id="PTHR28529">
    <property type="entry name" value="DNA REPAIR PROTEIN SWI5 HOMOLOG"/>
    <property type="match status" value="1"/>
</dbReference>
<dbReference type="Gene3D" id="1.20.5.170">
    <property type="match status" value="1"/>
</dbReference>
<sequence length="165" mass="17882">MSSQEETITAPNQQAASSTAPPSSDSTIPTSPAPPRRNGNTNMTTGKQQETDQAGSQPSKPRLAALESKRERLLNTLADLQAQRSQLVSEAKLPSSLDMPPDWSDEQKNKQALATANGVIKDHIQLLHKYNEMKDIGLGLMGLIADKRGVRIGAVMEDFGMDEKD</sequence>
<evidence type="ECO:0000313" key="5">
    <source>
        <dbReference type="EMBL" id="RMX79316.1"/>
    </source>
</evidence>
<dbReference type="Pfam" id="PF07061">
    <property type="entry name" value="Swi5"/>
    <property type="match status" value="1"/>
</dbReference>
<feature type="compositionally biased region" description="Polar residues" evidence="4">
    <location>
        <begin position="1"/>
        <end position="14"/>
    </location>
</feature>
<feature type="region of interest" description="Disordered" evidence="4">
    <location>
        <begin position="1"/>
        <end position="68"/>
    </location>
</feature>
<reference evidence="5 6" key="1">
    <citation type="journal article" date="2018" name="BMC Genomics">
        <title>Genomic evidence for intraspecific hybridization in a clonal and extremely halotolerant yeast.</title>
        <authorList>
            <person name="Gostincar C."/>
            <person name="Stajich J.E."/>
            <person name="Zupancic J."/>
            <person name="Zalar P."/>
            <person name="Gunde-Cimerman N."/>
        </authorList>
    </citation>
    <scope>NUCLEOTIDE SEQUENCE [LARGE SCALE GENOMIC DNA]</scope>
    <source>
        <strain evidence="5 6">EXF-6656</strain>
    </source>
</reference>
<gene>
    <name evidence="5" type="ORF">D0869_08406</name>
</gene>
<feature type="compositionally biased region" description="Low complexity" evidence="4">
    <location>
        <begin position="15"/>
        <end position="30"/>
    </location>
</feature>
<keyword evidence="3" id="KW-0234">DNA repair</keyword>
<protein>
    <recommendedName>
        <fullName evidence="7">Swi5-domain-containing protein</fullName>
    </recommendedName>
</protein>
<dbReference type="GO" id="GO:0010772">
    <property type="term" value="P:meiotic DNA recombinase assembly involved in reciprocal meiotic recombination"/>
    <property type="evidence" value="ECO:0007669"/>
    <property type="project" value="TreeGrafter"/>
</dbReference>
<comment type="caution">
    <text evidence="5">The sequence shown here is derived from an EMBL/GenBank/DDBJ whole genome shotgun (WGS) entry which is preliminary data.</text>
</comment>
<keyword evidence="2" id="KW-0227">DNA damage</keyword>
<evidence type="ECO:0000256" key="3">
    <source>
        <dbReference type="ARBA" id="ARBA00023204"/>
    </source>
</evidence>
<dbReference type="PANTHER" id="PTHR28529:SF2">
    <property type="entry name" value="DNA REPAIR PROTEIN SWI5 HOMOLOG"/>
    <property type="match status" value="1"/>
</dbReference>
<dbReference type="OrthoDB" id="255837at2759"/>
<dbReference type="GO" id="GO:0034974">
    <property type="term" value="C:Swi5-Swi2 complex"/>
    <property type="evidence" value="ECO:0007669"/>
    <property type="project" value="TreeGrafter"/>
</dbReference>
<name>A0A3M6WM48_HORWE</name>
<dbReference type="InterPro" id="IPR010760">
    <property type="entry name" value="DNA-repair_Swi5"/>
</dbReference>
<evidence type="ECO:0000313" key="6">
    <source>
        <dbReference type="Proteomes" id="UP000281245"/>
    </source>
</evidence>
<accession>A0A3M6WM48</accession>
<comment type="similarity">
    <text evidence="1">Belongs to the SWI5/SAE3 family.</text>
</comment>
<dbReference type="AlphaFoldDB" id="A0A3M6WM48"/>
<dbReference type="EMBL" id="QWIJ01000725">
    <property type="protein sequence ID" value="RMX79316.1"/>
    <property type="molecule type" value="Genomic_DNA"/>
</dbReference>
<evidence type="ECO:0000256" key="1">
    <source>
        <dbReference type="ARBA" id="ARBA00008060"/>
    </source>
</evidence>
<evidence type="ECO:0000256" key="4">
    <source>
        <dbReference type="SAM" id="MobiDB-lite"/>
    </source>
</evidence>
<dbReference type="GO" id="GO:0032798">
    <property type="term" value="C:Swi5-Sfr1 complex"/>
    <property type="evidence" value="ECO:0007669"/>
    <property type="project" value="TreeGrafter"/>
</dbReference>